<dbReference type="InterPro" id="IPR025303">
    <property type="entry name" value="PdaC"/>
</dbReference>
<feature type="domain" description="Deacetylase PdaC" evidence="3">
    <location>
        <begin position="61"/>
        <end position="155"/>
    </location>
</feature>
<feature type="region of interest" description="Disordered" evidence="1">
    <location>
        <begin position="1"/>
        <end position="43"/>
    </location>
</feature>
<proteinExistence type="predicted"/>
<dbReference type="InterPro" id="IPR037126">
    <property type="entry name" value="PdaC/RsiV-like_sf"/>
</dbReference>
<organism evidence="4 5">
    <name type="scientific">Kineothrix alysoides</name>
    <dbReference type="NCBI Taxonomy" id="1469948"/>
    <lineage>
        <taxon>Bacteria</taxon>
        <taxon>Bacillati</taxon>
        <taxon>Bacillota</taxon>
        <taxon>Clostridia</taxon>
        <taxon>Lachnospirales</taxon>
        <taxon>Lachnospiraceae</taxon>
        <taxon>Kineothrix</taxon>
    </lineage>
</organism>
<dbReference type="STRING" id="1469948.GCA_000732725_00718"/>
<feature type="compositionally biased region" description="Basic and acidic residues" evidence="1">
    <location>
        <begin position="1"/>
        <end position="11"/>
    </location>
</feature>
<name>A0A4R1QU13_9FIRM</name>
<dbReference type="RefSeq" id="WP_031389474.1">
    <property type="nucleotide sequence ID" value="NZ_JPNB01000001.1"/>
</dbReference>
<gene>
    <name evidence="4" type="ORF">EDD76_113133</name>
</gene>
<evidence type="ECO:0000313" key="5">
    <source>
        <dbReference type="Proteomes" id="UP000295718"/>
    </source>
</evidence>
<feature type="domain" description="DUF3298" evidence="2">
    <location>
        <begin position="174"/>
        <end position="250"/>
    </location>
</feature>
<accession>A0A4R1QU13</accession>
<dbReference type="Pfam" id="PF11738">
    <property type="entry name" value="DUF3298"/>
    <property type="match status" value="1"/>
</dbReference>
<evidence type="ECO:0000259" key="2">
    <source>
        <dbReference type="Pfam" id="PF11738"/>
    </source>
</evidence>
<dbReference type="AlphaFoldDB" id="A0A4R1QU13"/>
<reference evidence="4 5" key="1">
    <citation type="submission" date="2019-03" db="EMBL/GenBank/DDBJ databases">
        <title>Genomic Encyclopedia of Type Strains, Phase IV (KMG-IV): sequencing the most valuable type-strain genomes for metagenomic binning, comparative biology and taxonomic classification.</title>
        <authorList>
            <person name="Goeker M."/>
        </authorList>
    </citation>
    <scope>NUCLEOTIDE SEQUENCE [LARGE SCALE GENOMIC DNA]</scope>
    <source>
        <strain evidence="4 5">DSM 100556</strain>
    </source>
</reference>
<evidence type="ECO:0000256" key="1">
    <source>
        <dbReference type="SAM" id="MobiDB-lite"/>
    </source>
</evidence>
<dbReference type="InterPro" id="IPR021729">
    <property type="entry name" value="DUF3298"/>
</dbReference>
<dbReference type="Pfam" id="PF13739">
    <property type="entry name" value="PdaC"/>
    <property type="match status" value="1"/>
</dbReference>
<feature type="compositionally biased region" description="Basic and acidic residues" evidence="1">
    <location>
        <begin position="18"/>
        <end position="31"/>
    </location>
</feature>
<protein>
    <submittedName>
        <fullName evidence="4">Uncharacterized protein DUF3298</fullName>
    </submittedName>
</protein>
<comment type="caution">
    <text evidence="4">The sequence shown here is derived from an EMBL/GenBank/DDBJ whole genome shotgun (WGS) entry which is preliminary data.</text>
</comment>
<dbReference type="EMBL" id="SLUO01000013">
    <property type="protein sequence ID" value="TCL55995.1"/>
    <property type="molecule type" value="Genomic_DNA"/>
</dbReference>
<evidence type="ECO:0000259" key="3">
    <source>
        <dbReference type="Pfam" id="PF13739"/>
    </source>
</evidence>
<keyword evidence="5" id="KW-1185">Reference proteome</keyword>
<sequence length="263" mass="29405">MKEDAKFPDVGRRRKNGGAREEVKDDAGEGKEEAEEGNDAGKQTINITFEEKTEEYTAKDKTLLLTIKETIPTVDIAGNKEASQAINEYIRSFNLHGMSVEDAKKWAEEDYITRGKDNWYGYGMETVFSLNRADETVISFLVSASSYMGGAHPNTLEAALNFDPKTGKRLTLADVTTDEKTAVKEIVNAILQQTKQEKYSGMFFEGYESSVGDLLTEDTWYLGKDGFHIIGNEYIISPHAAGILNFMIPYAEAGFLKEKYRVS</sequence>
<dbReference type="Proteomes" id="UP000295718">
    <property type="component" value="Unassembled WGS sequence"/>
</dbReference>
<dbReference type="OrthoDB" id="5637at2"/>
<dbReference type="Gene3D" id="3.30.565.40">
    <property type="entry name" value="Fervidobacterium nodosum Rt17-B1 like"/>
    <property type="match status" value="1"/>
</dbReference>
<dbReference type="Gene3D" id="3.90.640.20">
    <property type="entry name" value="Heat-shock cognate protein, ATPase"/>
    <property type="match status" value="1"/>
</dbReference>
<evidence type="ECO:0000313" key="4">
    <source>
        <dbReference type="EMBL" id="TCL55995.1"/>
    </source>
</evidence>